<protein>
    <submittedName>
        <fullName evidence="3">2'-deoxycytidine 5'-triphosphate deaminase</fullName>
        <ecNumber evidence="4">3.5.4.13</ecNumber>
    </submittedName>
</protein>
<proteinExistence type="predicted"/>
<accession>A0A8J3A713</accession>
<evidence type="ECO:0000259" key="2">
    <source>
        <dbReference type="Pfam" id="PF22569"/>
    </source>
</evidence>
<dbReference type="InterPro" id="IPR036157">
    <property type="entry name" value="dUTPase-like_sf"/>
</dbReference>
<feature type="domain" description="2'-deoxycytidine 5'-triphosphate deaminase C-terminal" evidence="2">
    <location>
        <begin position="173"/>
        <end position="356"/>
    </location>
</feature>
<dbReference type="RefSeq" id="WP_155142471.1">
    <property type="nucleotide sequence ID" value="NZ_BMGZ01000005.1"/>
</dbReference>
<dbReference type="NCBIfam" id="NF005734">
    <property type="entry name" value="PRK07559.1"/>
    <property type="match status" value="1"/>
</dbReference>
<reference evidence="4 6" key="2">
    <citation type="submission" date="2020-02" db="EMBL/GenBank/DDBJ databases">
        <title>Genome sequence of Parvularcula flava strain NH6-79.</title>
        <authorList>
            <person name="Abdul Karim M.H."/>
            <person name="Lam M.Q."/>
            <person name="Chen S.J."/>
            <person name="Yahya A."/>
            <person name="Shahir S."/>
            <person name="Shamsir M.S."/>
            <person name="Chong C.S."/>
        </authorList>
    </citation>
    <scope>NUCLEOTIDE SEQUENCE [LARGE SCALE GENOMIC DNA]</scope>
    <source>
        <strain evidence="4 6">NH6-79</strain>
    </source>
</reference>
<dbReference type="InterPro" id="IPR053811">
    <property type="entry name" value="DCD_C"/>
</dbReference>
<evidence type="ECO:0000313" key="5">
    <source>
        <dbReference type="Proteomes" id="UP000621856"/>
    </source>
</evidence>
<dbReference type="EMBL" id="BMGZ01000005">
    <property type="protein sequence ID" value="GGI01966.1"/>
    <property type="molecule type" value="Genomic_DNA"/>
</dbReference>
<evidence type="ECO:0000259" key="1">
    <source>
        <dbReference type="Pfam" id="PF06559"/>
    </source>
</evidence>
<feature type="domain" description="2'-deoxycytidine 5'-triphosphate deaminase N-terminal" evidence="1">
    <location>
        <begin position="5"/>
        <end position="168"/>
    </location>
</feature>
<dbReference type="AlphaFoldDB" id="A0A8J3A713"/>
<dbReference type="GO" id="GO:0008829">
    <property type="term" value="F:dCTP deaminase activity"/>
    <property type="evidence" value="ECO:0007669"/>
    <property type="project" value="UniProtKB-EC"/>
</dbReference>
<dbReference type="InterPro" id="IPR010550">
    <property type="entry name" value="DCD_N"/>
</dbReference>
<keyword evidence="6" id="KW-1185">Reference proteome</keyword>
<dbReference type="Pfam" id="PF06559">
    <property type="entry name" value="DCD_N"/>
    <property type="match status" value="1"/>
</dbReference>
<reference evidence="3" key="3">
    <citation type="submission" date="2020-09" db="EMBL/GenBank/DDBJ databases">
        <authorList>
            <person name="Sun Q."/>
            <person name="Zhou Y."/>
        </authorList>
    </citation>
    <scope>NUCLEOTIDE SEQUENCE</scope>
    <source>
        <strain evidence="3">CGMCC 1.14984</strain>
    </source>
</reference>
<organism evidence="3 5">
    <name type="scientific">Aquisalinus luteolus</name>
    <dbReference type="NCBI Taxonomy" id="1566827"/>
    <lineage>
        <taxon>Bacteria</taxon>
        <taxon>Pseudomonadati</taxon>
        <taxon>Pseudomonadota</taxon>
        <taxon>Alphaproteobacteria</taxon>
        <taxon>Parvularculales</taxon>
        <taxon>Parvularculaceae</taxon>
        <taxon>Aquisalinus</taxon>
    </lineage>
</organism>
<sequence length="361" mass="38981">MGKDQGVFTAEAIEQAIQDGAIRLAGAAGEKQVQPSSIDLTLGETAYRIRASFLPGKGRTVEERLKGDLRMHELPLGDGAVLERGCVYLVPLRERLSLPEDVAAAANPKSSTGRIDVFVRLVTDGGTAFETVPPGYDGPLYAEISPRTFSIVVRTGSTLNQLRLKRGEAWLDDAALKQRHEENPLADGGAVVSGGLNLTVQLSGKEGEIIGYRARRHAGLIDVDRPGTLDPAEFWSPITAHRSGSIILDPDEFYILASKEALSVPPDLAAEMVAIDPLLGEFRVHYAGFFDPGFGCAVPSRGVLEVRGHDAPFVLEDGQLVARLVYERLAGTPQKVYGADLGSNYQGQGLKLSKHFREWRG</sequence>
<dbReference type="Proteomes" id="UP000621856">
    <property type="component" value="Unassembled WGS sequence"/>
</dbReference>
<dbReference type="EMBL" id="VCJR02000005">
    <property type="protein sequence ID" value="NHK29432.1"/>
    <property type="molecule type" value="Genomic_DNA"/>
</dbReference>
<evidence type="ECO:0000313" key="3">
    <source>
        <dbReference type="EMBL" id="GGI01966.1"/>
    </source>
</evidence>
<dbReference type="PANTHER" id="PTHR42680:SF3">
    <property type="entry name" value="DCTP DEAMINASE"/>
    <property type="match status" value="1"/>
</dbReference>
<comment type="caution">
    <text evidence="3">The sequence shown here is derived from an EMBL/GenBank/DDBJ whole genome shotgun (WGS) entry which is preliminary data.</text>
</comment>
<dbReference type="GO" id="GO:0009394">
    <property type="term" value="P:2'-deoxyribonucleotide metabolic process"/>
    <property type="evidence" value="ECO:0007669"/>
    <property type="project" value="InterPro"/>
</dbReference>
<dbReference type="SUPFAM" id="SSF51283">
    <property type="entry name" value="dUTPase-like"/>
    <property type="match status" value="2"/>
</dbReference>
<keyword evidence="4" id="KW-0378">Hydrolase</keyword>
<dbReference type="Pfam" id="PF22569">
    <property type="entry name" value="DCD_C"/>
    <property type="match status" value="1"/>
</dbReference>
<evidence type="ECO:0000313" key="6">
    <source>
        <dbReference type="Proteomes" id="UP000818603"/>
    </source>
</evidence>
<name>A0A8J3A713_9PROT</name>
<dbReference type="Gene3D" id="2.70.40.10">
    <property type="match status" value="2"/>
</dbReference>
<dbReference type="Proteomes" id="UP000818603">
    <property type="component" value="Unassembled WGS sequence"/>
</dbReference>
<gene>
    <name evidence="4" type="ORF">FF098_016080</name>
    <name evidence="3" type="ORF">GCM10011355_33860</name>
</gene>
<dbReference type="EC" id="3.5.4.13" evidence="4"/>
<evidence type="ECO:0000313" key="4">
    <source>
        <dbReference type="EMBL" id="NHK29432.1"/>
    </source>
</evidence>
<reference evidence="3" key="1">
    <citation type="journal article" date="2014" name="Int. J. Syst. Evol. Microbiol.">
        <title>Complete genome sequence of Corynebacterium casei LMG S-19264T (=DSM 44701T), isolated from a smear-ripened cheese.</title>
        <authorList>
            <consortium name="US DOE Joint Genome Institute (JGI-PGF)"/>
            <person name="Walter F."/>
            <person name="Albersmeier A."/>
            <person name="Kalinowski J."/>
            <person name="Ruckert C."/>
        </authorList>
    </citation>
    <scope>NUCLEOTIDE SEQUENCE</scope>
    <source>
        <strain evidence="3">CGMCC 1.14984</strain>
    </source>
</reference>
<dbReference type="PANTHER" id="PTHR42680">
    <property type="entry name" value="DCTP DEAMINASE"/>
    <property type="match status" value="1"/>
</dbReference>